<accession>A0AAE3V9A1</accession>
<dbReference type="Proteomes" id="UP001241537">
    <property type="component" value="Unassembled WGS sequence"/>
</dbReference>
<dbReference type="RefSeq" id="WP_307253314.1">
    <property type="nucleotide sequence ID" value="NZ_JAUSTO010000003.1"/>
</dbReference>
<feature type="region of interest" description="Disordered" evidence="1">
    <location>
        <begin position="100"/>
        <end position="122"/>
    </location>
</feature>
<feature type="transmembrane region" description="Helical" evidence="2">
    <location>
        <begin position="152"/>
        <end position="171"/>
    </location>
</feature>
<evidence type="ECO:0000313" key="4">
    <source>
        <dbReference type="Proteomes" id="UP001241537"/>
    </source>
</evidence>
<gene>
    <name evidence="3" type="ORF">J2S20_000743</name>
</gene>
<protein>
    <recommendedName>
        <fullName evidence="5">DUF1700 domain-containing protein</fullName>
    </recommendedName>
</protein>
<sequence length="177" mass="19209">MSRQEFLEELRERLLAEGASELVQGNLNYYSSYIDTEVSKGREEAEVLSELGQPGLIARSILDAAGYQVDGIPDVHPGGDARAYEGDGYSAASEARYGSHRDGAAGGYGSEERSTYSGKTPQQGGNPWIPLLLFIILLLVIVVLVFVGLFSLLSPILVPLLLVMLVVRLLGGGRRRW</sequence>
<evidence type="ECO:0000256" key="1">
    <source>
        <dbReference type="SAM" id="MobiDB-lite"/>
    </source>
</evidence>
<evidence type="ECO:0000256" key="2">
    <source>
        <dbReference type="SAM" id="Phobius"/>
    </source>
</evidence>
<proteinExistence type="predicted"/>
<name>A0AAE3V9A1_9FIRM</name>
<evidence type="ECO:0000313" key="3">
    <source>
        <dbReference type="EMBL" id="MDQ0152061.1"/>
    </source>
</evidence>
<keyword evidence="2" id="KW-0812">Transmembrane</keyword>
<evidence type="ECO:0008006" key="5">
    <source>
        <dbReference type="Google" id="ProtNLM"/>
    </source>
</evidence>
<keyword evidence="2" id="KW-0472">Membrane</keyword>
<organism evidence="3 4">
    <name type="scientific">Moryella indoligenes</name>
    <dbReference type="NCBI Taxonomy" id="371674"/>
    <lineage>
        <taxon>Bacteria</taxon>
        <taxon>Bacillati</taxon>
        <taxon>Bacillota</taxon>
        <taxon>Clostridia</taxon>
        <taxon>Lachnospirales</taxon>
        <taxon>Lachnospiraceae</taxon>
        <taxon>Moryella</taxon>
    </lineage>
</organism>
<keyword evidence="4" id="KW-1185">Reference proteome</keyword>
<dbReference type="EMBL" id="JAUSTO010000003">
    <property type="protein sequence ID" value="MDQ0152061.1"/>
    <property type="molecule type" value="Genomic_DNA"/>
</dbReference>
<reference evidence="3" key="1">
    <citation type="submission" date="2023-07" db="EMBL/GenBank/DDBJ databases">
        <title>Genomic Encyclopedia of Type Strains, Phase IV (KMG-IV): sequencing the most valuable type-strain genomes for metagenomic binning, comparative biology and taxonomic classification.</title>
        <authorList>
            <person name="Goeker M."/>
        </authorList>
    </citation>
    <scope>NUCLEOTIDE SEQUENCE</scope>
    <source>
        <strain evidence="3">DSM 19659</strain>
    </source>
</reference>
<dbReference type="AlphaFoldDB" id="A0AAE3V9A1"/>
<comment type="caution">
    <text evidence="3">The sequence shown here is derived from an EMBL/GenBank/DDBJ whole genome shotgun (WGS) entry which is preliminary data.</text>
</comment>
<keyword evidence="2" id="KW-1133">Transmembrane helix</keyword>
<dbReference type="Pfam" id="PF22564">
    <property type="entry name" value="HAAS"/>
    <property type="match status" value="1"/>
</dbReference>
<feature type="transmembrane region" description="Helical" evidence="2">
    <location>
        <begin position="128"/>
        <end position="146"/>
    </location>
</feature>